<evidence type="ECO:0000313" key="4">
    <source>
        <dbReference type="Proteomes" id="UP001147782"/>
    </source>
</evidence>
<feature type="compositionally biased region" description="Polar residues" evidence="1">
    <location>
        <begin position="546"/>
        <end position="562"/>
    </location>
</feature>
<dbReference type="AlphaFoldDB" id="A0A9W9VU97"/>
<name>A0A9W9VU97_9EURO</name>
<dbReference type="EMBL" id="JAPZBS010000001">
    <property type="protein sequence ID" value="KAJ5389249.1"/>
    <property type="molecule type" value="Genomic_DNA"/>
</dbReference>
<evidence type="ECO:0000259" key="2">
    <source>
        <dbReference type="PROSITE" id="PS50011"/>
    </source>
</evidence>
<feature type="region of interest" description="Disordered" evidence="1">
    <location>
        <begin position="524"/>
        <end position="562"/>
    </location>
</feature>
<sequence>MDAFNTAALCCEVIWKTVEAAAAFGRESQSLVARFKYDARILQHFHDYFSQQRATVLGLSPEDEQILEDSISYLGPLLKRAELCKTKLEAQSRWSREFSRLTWSLRRNEVQELEKELYEWARRLDLRLIALPERARAVMLVGESQETMTPNVATRTRIERFAAKAASAKKAVWGPLLVTPDQVQTMGRRQESRFSLGLLHGRNILLEFRSQMEHLDAISLERQKAELGEFVAALNYLDSTTTGLLRCLGFYYNSKPSPHFGLLYQLPIDRDENFISFKELLDLRDPHGRRMKLKYSLNERLEFARKLATAIFFVHSLGWVHKAIRSQNIVLLGKYPAREQPDDGRVPMKWTLGSPALVGFEMARTSEGDTDPGRRRRMPLEIGVYVHPDLQQPSAHVRHSMCHDIYSLGVILLEVGIWSSVEKLPLLHPDMNPTEISQALRKVARETELMMGRRYRQTVEWCLNQEHVEDTGSVRLISEVLEKLEDLAESDVLVPTFDSGCFIVIAPWKMEALNRLRTRLDKNRTPIAHGVEPKPFNATAAPQPRTEPSTSSNPKCSPSNLVSRRSQSWPVELETPRSHLKVLVYCVSLGQLRSRTSGLPQRDLSCWTFISYGLANVAGGELVMTLLRRDSEGPTAYPLDFLRICDRFYGEAQRHYKQLRRWQVLELEEPLFDREDFHTVILGFQNTALVGMEILEAEKVIKPYFHVLLLTDEEAAVADKHGMMRAFIARLGSSPFFPRPQFVDRDRKSGSSLSNMKGSSSVRTSSNQLAIKGLNVLQEGMDIYLLVPPGQAEDFKASIPFRSTVGQIPLRIESEMHEACDSVYYWEKPNDSPTQRLCAGPLASQLTAMNFLNICPNQSAPAITPVEDGCLGKYLITT</sequence>
<comment type="caution">
    <text evidence="3">The sequence shown here is derived from an EMBL/GenBank/DDBJ whole genome shotgun (WGS) entry which is preliminary data.</text>
</comment>
<dbReference type="PANTHER" id="PTHR37542">
    <property type="entry name" value="HELO DOMAIN-CONTAINING PROTEIN-RELATED"/>
    <property type="match status" value="1"/>
</dbReference>
<dbReference type="OrthoDB" id="1911848at2759"/>
<dbReference type="InterPro" id="IPR000719">
    <property type="entry name" value="Prot_kinase_dom"/>
</dbReference>
<dbReference type="PANTHER" id="PTHR37542:SF3">
    <property type="entry name" value="PRION-INHIBITION AND PROPAGATION HELO DOMAIN-CONTAINING PROTEIN"/>
    <property type="match status" value="1"/>
</dbReference>
<proteinExistence type="predicted"/>
<dbReference type="GeneID" id="81432425"/>
<protein>
    <recommendedName>
        <fullName evidence="2">Protein kinase domain-containing protein</fullName>
    </recommendedName>
</protein>
<dbReference type="GO" id="GO:0004672">
    <property type="term" value="F:protein kinase activity"/>
    <property type="evidence" value="ECO:0007669"/>
    <property type="project" value="InterPro"/>
</dbReference>
<reference evidence="3" key="2">
    <citation type="journal article" date="2023" name="IMA Fungus">
        <title>Comparative genomic study of the Penicillium genus elucidates a diverse pangenome and 15 lateral gene transfer events.</title>
        <authorList>
            <person name="Petersen C."/>
            <person name="Sorensen T."/>
            <person name="Nielsen M.R."/>
            <person name="Sondergaard T.E."/>
            <person name="Sorensen J.L."/>
            <person name="Fitzpatrick D.A."/>
            <person name="Frisvad J.C."/>
            <person name="Nielsen K.L."/>
        </authorList>
    </citation>
    <scope>NUCLEOTIDE SEQUENCE</scope>
    <source>
        <strain evidence="3">IBT 29864</strain>
    </source>
</reference>
<organism evidence="3 4">
    <name type="scientific">Penicillium cataractarum</name>
    <dbReference type="NCBI Taxonomy" id="2100454"/>
    <lineage>
        <taxon>Eukaryota</taxon>
        <taxon>Fungi</taxon>
        <taxon>Dikarya</taxon>
        <taxon>Ascomycota</taxon>
        <taxon>Pezizomycotina</taxon>
        <taxon>Eurotiomycetes</taxon>
        <taxon>Eurotiomycetidae</taxon>
        <taxon>Eurotiales</taxon>
        <taxon>Aspergillaceae</taxon>
        <taxon>Penicillium</taxon>
    </lineage>
</organism>
<dbReference type="InterPro" id="IPR011009">
    <property type="entry name" value="Kinase-like_dom_sf"/>
</dbReference>
<dbReference type="Proteomes" id="UP001147782">
    <property type="component" value="Unassembled WGS sequence"/>
</dbReference>
<feature type="domain" description="Protein kinase" evidence="2">
    <location>
        <begin position="135"/>
        <end position="484"/>
    </location>
</feature>
<dbReference type="Gene3D" id="1.10.510.10">
    <property type="entry name" value="Transferase(Phosphotransferase) domain 1"/>
    <property type="match status" value="1"/>
</dbReference>
<keyword evidence="4" id="KW-1185">Reference proteome</keyword>
<dbReference type="SUPFAM" id="SSF56112">
    <property type="entry name" value="Protein kinase-like (PK-like)"/>
    <property type="match status" value="1"/>
</dbReference>
<dbReference type="PROSITE" id="PS50011">
    <property type="entry name" value="PROTEIN_KINASE_DOM"/>
    <property type="match status" value="1"/>
</dbReference>
<dbReference type="GO" id="GO:0005524">
    <property type="term" value="F:ATP binding"/>
    <property type="evidence" value="ECO:0007669"/>
    <property type="project" value="InterPro"/>
</dbReference>
<evidence type="ECO:0000256" key="1">
    <source>
        <dbReference type="SAM" id="MobiDB-lite"/>
    </source>
</evidence>
<gene>
    <name evidence="3" type="ORF">N7496_000317</name>
</gene>
<dbReference type="RefSeq" id="XP_056559977.1">
    <property type="nucleotide sequence ID" value="XM_056693248.1"/>
</dbReference>
<accession>A0A9W9VU97</accession>
<reference evidence="3" key="1">
    <citation type="submission" date="2022-11" db="EMBL/GenBank/DDBJ databases">
        <authorList>
            <person name="Petersen C."/>
        </authorList>
    </citation>
    <scope>NUCLEOTIDE SEQUENCE</scope>
    <source>
        <strain evidence="3">IBT 29864</strain>
    </source>
</reference>
<evidence type="ECO:0000313" key="3">
    <source>
        <dbReference type="EMBL" id="KAJ5389249.1"/>
    </source>
</evidence>